<evidence type="ECO:0000256" key="2">
    <source>
        <dbReference type="ARBA" id="ARBA00022692"/>
    </source>
</evidence>
<dbReference type="InterPro" id="IPR026961">
    <property type="entry name" value="PGG_dom"/>
</dbReference>
<dbReference type="PANTHER" id="PTHR24186:SF46">
    <property type="entry name" value="PROTEIN ACCELERATED CELL DEATH 6-LIKE"/>
    <property type="match status" value="1"/>
</dbReference>
<evidence type="ECO:0000256" key="5">
    <source>
        <dbReference type="ARBA" id="ARBA00023043"/>
    </source>
</evidence>
<dbReference type="PANTHER" id="PTHR24186">
    <property type="entry name" value="PROTEIN PHOSPHATASE 1 REGULATORY SUBUNIT"/>
    <property type="match status" value="1"/>
</dbReference>
<protein>
    <recommendedName>
        <fullName evidence="8">PGG domain-containing protein</fullName>
    </recommendedName>
</protein>
<evidence type="ECO:0000256" key="4">
    <source>
        <dbReference type="ARBA" id="ARBA00022989"/>
    </source>
</evidence>
<dbReference type="Pfam" id="PF12796">
    <property type="entry name" value="Ank_2"/>
    <property type="match status" value="2"/>
</dbReference>
<keyword evidence="6" id="KW-0472">Membrane</keyword>
<dbReference type="PROSITE" id="PS50297">
    <property type="entry name" value="ANK_REP_REGION"/>
    <property type="match status" value="1"/>
</dbReference>
<dbReference type="Proteomes" id="UP001153076">
    <property type="component" value="Unassembled WGS sequence"/>
</dbReference>
<dbReference type="AlphaFoldDB" id="A0A9Q1KV43"/>
<accession>A0A9Q1KV43</accession>
<reference evidence="9" key="1">
    <citation type="submission" date="2022-04" db="EMBL/GenBank/DDBJ databases">
        <title>Carnegiea gigantea Genome sequencing and assembly v2.</title>
        <authorList>
            <person name="Copetti D."/>
            <person name="Sanderson M.J."/>
            <person name="Burquez A."/>
            <person name="Wojciechowski M.F."/>
        </authorList>
    </citation>
    <scope>NUCLEOTIDE SEQUENCE</scope>
    <source>
        <strain evidence="9">SGP5-SGP5p</strain>
        <tissue evidence="9">Aerial part</tissue>
    </source>
</reference>
<dbReference type="Gene3D" id="1.25.40.20">
    <property type="entry name" value="Ankyrin repeat-containing domain"/>
    <property type="match status" value="3"/>
</dbReference>
<dbReference type="InterPro" id="IPR036770">
    <property type="entry name" value="Ankyrin_rpt-contain_sf"/>
</dbReference>
<evidence type="ECO:0000313" key="10">
    <source>
        <dbReference type="Proteomes" id="UP001153076"/>
    </source>
</evidence>
<feature type="domain" description="PGG" evidence="8">
    <location>
        <begin position="628"/>
        <end position="681"/>
    </location>
</feature>
<dbReference type="EMBL" id="JAKOGI010000018">
    <property type="protein sequence ID" value="KAJ8450037.1"/>
    <property type="molecule type" value="Genomic_DNA"/>
</dbReference>
<dbReference type="InterPro" id="IPR002110">
    <property type="entry name" value="Ankyrin_rpt"/>
</dbReference>
<evidence type="ECO:0000256" key="1">
    <source>
        <dbReference type="ARBA" id="ARBA00004141"/>
    </source>
</evidence>
<evidence type="ECO:0000259" key="8">
    <source>
        <dbReference type="Pfam" id="PF13962"/>
    </source>
</evidence>
<dbReference type="PROSITE" id="PS50088">
    <property type="entry name" value="ANK_REPEAT"/>
    <property type="match status" value="1"/>
</dbReference>
<name>A0A9Q1KV43_9CARY</name>
<keyword evidence="2" id="KW-0812">Transmembrane</keyword>
<evidence type="ECO:0000256" key="3">
    <source>
        <dbReference type="ARBA" id="ARBA00022737"/>
    </source>
</evidence>
<evidence type="ECO:0000256" key="6">
    <source>
        <dbReference type="ARBA" id="ARBA00023136"/>
    </source>
</evidence>
<organism evidence="9 10">
    <name type="scientific">Carnegiea gigantea</name>
    <dbReference type="NCBI Taxonomy" id="171969"/>
    <lineage>
        <taxon>Eukaryota</taxon>
        <taxon>Viridiplantae</taxon>
        <taxon>Streptophyta</taxon>
        <taxon>Embryophyta</taxon>
        <taxon>Tracheophyta</taxon>
        <taxon>Spermatophyta</taxon>
        <taxon>Magnoliopsida</taxon>
        <taxon>eudicotyledons</taxon>
        <taxon>Gunneridae</taxon>
        <taxon>Pentapetalae</taxon>
        <taxon>Caryophyllales</taxon>
        <taxon>Cactineae</taxon>
        <taxon>Cactaceae</taxon>
        <taxon>Cactoideae</taxon>
        <taxon>Echinocereeae</taxon>
        <taxon>Carnegiea</taxon>
    </lineage>
</organism>
<dbReference type="Pfam" id="PF13962">
    <property type="entry name" value="PGG"/>
    <property type="match status" value="1"/>
</dbReference>
<evidence type="ECO:0000313" key="9">
    <source>
        <dbReference type="EMBL" id="KAJ8450037.1"/>
    </source>
</evidence>
<dbReference type="SMART" id="SM00248">
    <property type="entry name" value="ANK"/>
    <property type="match status" value="8"/>
</dbReference>
<feature type="repeat" description="ANK" evidence="7">
    <location>
        <begin position="553"/>
        <end position="577"/>
    </location>
</feature>
<dbReference type="GO" id="GO:0005886">
    <property type="term" value="C:plasma membrane"/>
    <property type="evidence" value="ECO:0007669"/>
    <property type="project" value="TreeGrafter"/>
</dbReference>
<dbReference type="OrthoDB" id="2498029at2759"/>
<comment type="caution">
    <text evidence="9">The sequence shown here is derived from an EMBL/GenBank/DDBJ whole genome shotgun (WGS) entry which is preliminary data.</text>
</comment>
<evidence type="ECO:0000256" key="7">
    <source>
        <dbReference type="PROSITE-ProRule" id="PRU00023"/>
    </source>
</evidence>
<comment type="subcellular location">
    <subcellularLocation>
        <location evidence="1">Membrane</location>
        <topology evidence="1">Multi-pass membrane protein</topology>
    </subcellularLocation>
</comment>
<sequence>MDEELENAAIGNTTSSASQFMRDAVKSKPIEYFQSVHRARHSQDTGGNIFHLAAYHNNVDFFNAALDELPEEVVHSLLCRQEATRVGRKKRWPCKYRNPIHTAAQRGSDLVVRILIEFYRRDERTVEWPTWLHHKPWRRRMPEHLDLEPWLGRTPLHHALKGGHESLSLEILSLIGVKSVSALEDENGQSVLFPAVKRGLNRVADLILNSAAPYSLRGHHNSTALFFAPNCSDDVCGRLLHQYPERIIGKDNTNNTVLHQWVEIGKMYPLKQVLEGDFILPDLRKEFIDQLCANNDRGENPLHVLAESKHDEGRRVEVVKILIESYERERPEALSMAQKANLPWFKRGYYSPLAMAIGNKSERLALLFLSLDSVYFVEENGEEYLLYLAIENGCSQMVNEILDIVDQRNLTQLLTLDGGKTVLHVAPKCTEEICKLLMIESWPARILIYERDDNGKTPLERASEVGATWLVELILQVDRSAIIKIPLAWIEACKNNHLSTVLAFVEKSSYFGRLCREYRDTPLHHLQDLSYKEYQQLLEHASIKELRNIQNSQGETPLHTAIKSKNKNLTEILLTVGDVDRTVKDNDHKTAMDLLKEMCDQESDWPRMCEVIGVDPKLKTTYIQVKTNLAEMRSIISLVAALLATITFQAAFTVPGGFGNSSGEPILVTKATFLVFVISDT</sequence>
<proteinExistence type="predicted"/>
<keyword evidence="3" id="KW-0677">Repeat</keyword>
<dbReference type="SUPFAM" id="SSF48403">
    <property type="entry name" value="Ankyrin repeat"/>
    <property type="match status" value="2"/>
</dbReference>
<keyword evidence="10" id="KW-1185">Reference proteome</keyword>
<keyword evidence="5 7" id="KW-0040">ANK repeat</keyword>
<keyword evidence="4" id="KW-1133">Transmembrane helix</keyword>
<gene>
    <name evidence="9" type="ORF">Cgig2_029399</name>
</gene>